<evidence type="ECO:0000313" key="1">
    <source>
        <dbReference type="EMBL" id="CDH43785.1"/>
    </source>
</evidence>
<reference evidence="1 2" key="1">
    <citation type="journal article" date="2014" name="ISME J.">
        <title>Candidatus Competibacter-lineage genomes retrieved from metagenomes reveal functional metabolic diversity.</title>
        <authorList>
            <person name="McIlroy S.J."/>
            <person name="Albertsen M."/>
            <person name="Andresen E.K."/>
            <person name="Saunders A.M."/>
            <person name="Kristiansen R."/>
            <person name="Stokholm-Bjerregaard M."/>
            <person name="Nielsen K.L."/>
            <person name="Nielsen P.H."/>
        </authorList>
    </citation>
    <scope>NUCLEOTIDE SEQUENCE [LARGE SCALE GENOMIC DNA]</scope>
    <source>
        <strain evidence="1 2">Run_B_J11</strain>
    </source>
</reference>
<keyword evidence="2" id="KW-1185">Reference proteome</keyword>
<comment type="caution">
    <text evidence="1">The sequence shown here is derived from an EMBL/GenBank/DDBJ whole genome shotgun (WGS) entry which is preliminary data.</text>
</comment>
<accession>A0A7U7G8B8</accession>
<dbReference type="OrthoDB" id="5430574at2"/>
<evidence type="ECO:0008006" key="3">
    <source>
        <dbReference type="Google" id="ProtNLM"/>
    </source>
</evidence>
<sequence>MNRIDLLLENYRSHIKMPLRLGLPASQRVWFAVYPAEEERRLIHRLDDFAVLTQAAGHPWIRIDLQGRLAQWLATVDEEERAEWFKNPDDVDLYAKTEWKAALTTFFQTEATRAAAPESTVFALTGLMDLYDFLHVSDLIESLEQTFVGYLLVFFPGEREGNTYRFLNARTGWNYLAAPILCEK</sequence>
<evidence type="ECO:0000313" key="2">
    <source>
        <dbReference type="Proteomes" id="UP000019184"/>
    </source>
</evidence>
<gene>
    <name evidence="1" type="ORF">BN874_1320003</name>
</gene>
<protein>
    <recommendedName>
        <fullName evidence="3">DUF1788 domain-containing protein</fullName>
    </recommendedName>
</protein>
<dbReference type="AlphaFoldDB" id="A0A7U7G8B8"/>
<dbReference type="RefSeq" id="WP_034430847.1">
    <property type="nucleotide sequence ID" value="NZ_CBTK010000038.1"/>
</dbReference>
<dbReference type="Proteomes" id="UP000019184">
    <property type="component" value="Unassembled WGS sequence"/>
</dbReference>
<organism evidence="1 2">
    <name type="scientific">Candidatus Contendobacter odensis Run_B_J11</name>
    <dbReference type="NCBI Taxonomy" id="1400861"/>
    <lineage>
        <taxon>Bacteria</taxon>
        <taxon>Pseudomonadati</taxon>
        <taxon>Pseudomonadota</taxon>
        <taxon>Gammaproteobacteria</taxon>
        <taxon>Candidatus Competibacteraceae</taxon>
        <taxon>Candidatus Contendibacter</taxon>
    </lineage>
</organism>
<dbReference type="EMBL" id="CBTK010000038">
    <property type="protein sequence ID" value="CDH43785.1"/>
    <property type="molecule type" value="Genomic_DNA"/>
</dbReference>
<name>A0A7U7G8B8_9GAMM</name>
<proteinExistence type="predicted"/>